<dbReference type="EMBL" id="CP108169">
    <property type="protein sequence ID" value="WTQ74939.1"/>
    <property type="molecule type" value="Genomic_DNA"/>
</dbReference>
<organism evidence="1">
    <name type="scientific">Streptomyces sp. NBC_00148</name>
    <dbReference type="NCBI Taxonomy" id="2903626"/>
    <lineage>
        <taxon>Bacteria</taxon>
        <taxon>Bacillati</taxon>
        <taxon>Actinomycetota</taxon>
        <taxon>Actinomycetes</taxon>
        <taxon>Kitasatosporales</taxon>
        <taxon>Streptomycetaceae</taxon>
        <taxon>Streptomyces</taxon>
    </lineage>
</organism>
<proteinExistence type="predicted"/>
<name>A0AAU1LUQ8_9ACTN</name>
<sequence length="98" mass="10575">MRMYIGGHQVVSDTDFVELALGTPLDLWLGVEGESEMERAARLDAARGILADNPDLPDRVSQVAAEAIEARAPELFNVALLPTRRAAGRRQYRGGAAA</sequence>
<evidence type="ECO:0000313" key="1">
    <source>
        <dbReference type="EMBL" id="WTQ74939.1"/>
    </source>
</evidence>
<reference evidence="1" key="1">
    <citation type="submission" date="2022-10" db="EMBL/GenBank/DDBJ databases">
        <title>The complete genomes of actinobacterial strains from the NBC collection.</title>
        <authorList>
            <person name="Joergensen T.S."/>
            <person name="Alvarez Arevalo M."/>
            <person name="Sterndorff E.B."/>
            <person name="Faurdal D."/>
            <person name="Vuksanovic O."/>
            <person name="Mourched A.-S."/>
            <person name="Charusanti P."/>
            <person name="Shaw S."/>
            <person name="Blin K."/>
            <person name="Weber T."/>
        </authorList>
    </citation>
    <scope>NUCLEOTIDE SEQUENCE</scope>
    <source>
        <strain evidence="1">NBC_00148</strain>
    </source>
</reference>
<accession>A0AAU1LUQ8</accession>
<gene>
    <name evidence="1" type="ORF">OG222_18400</name>
</gene>
<dbReference type="AlphaFoldDB" id="A0AAU1LUQ8"/>
<protein>
    <submittedName>
        <fullName evidence="1">Uncharacterized protein</fullName>
    </submittedName>
</protein>